<feature type="compositionally biased region" description="Polar residues" evidence="1">
    <location>
        <begin position="1"/>
        <end position="21"/>
    </location>
</feature>
<feature type="compositionally biased region" description="Acidic residues" evidence="1">
    <location>
        <begin position="105"/>
        <end position="116"/>
    </location>
</feature>
<protein>
    <submittedName>
        <fullName evidence="2">Uncharacterized protein</fullName>
    </submittedName>
</protein>
<proteinExistence type="predicted"/>
<sequence>MPANGTTTPTVSPRSFNSRQNQEPEEPDEWNGINSQDPVTQLASDVLRSTMSCKRKQSNGSDKDEENAEEPSPWSRYGRNYLRQVALFTPLDHIVNHGIKKEAADSESEESEDEDEPIKQQRLCEDWEILCKIIPAFKESVLQISNKPTRIAFLCSQMSKIADRTRGNDTSGLKASVASYLLHDTSTTLPQPLSNEKHLRGFRHPITASLLTPAEYDDNPDVHLKCEQGEKRITANRMPRMLYPDSKIFDNDSDYETNLLEGHYPIRALEVARHIYMGPQSTLMPEGVKVGRRGNASIVGITTMTPRTIAYAVVQARFAISQGPEWSRIENQFDYEKFYWNIVEHCENHPEVISLYNRHLFGSPGGSLTNHDHTESDEDEEMTSMSRIRAERAKRRRIN</sequence>
<feature type="region of interest" description="Disordered" evidence="1">
    <location>
        <begin position="100"/>
        <end position="119"/>
    </location>
</feature>
<name>A0ABR1J1X5_9AGAR</name>
<dbReference type="Pfam" id="PF20414">
    <property type="entry name" value="DUF6698"/>
    <property type="match status" value="1"/>
</dbReference>
<feature type="region of interest" description="Disordered" evidence="1">
    <location>
        <begin position="1"/>
        <end position="75"/>
    </location>
</feature>
<comment type="caution">
    <text evidence="2">The sequence shown here is derived from an EMBL/GenBank/DDBJ whole genome shotgun (WGS) entry which is preliminary data.</text>
</comment>
<dbReference type="InterPro" id="IPR046521">
    <property type="entry name" value="DUF6698"/>
</dbReference>
<dbReference type="Proteomes" id="UP001498398">
    <property type="component" value="Unassembled WGS sequence"/>
</dbReference>
<feature type="region of interest" description="Disordered" evidence="1">
    <location>
        <begin position="366"/>
        <end position="399"/>
    </location>
</feature>
<organism evidence="2 3">
    <name type="scientific">Marasmiellus scandens</name>
    <dbReference type="NCBI Taxonomy" id="2682957"/>
    <lineage>
        <taxon>Eukaryota</taxon>
        <taxon>Fungi</taxon>
        <taxon>Dikarya</taxon>
        <taxon>Basidiomycota</taxon>
        <taxon>Agaricomycotina</taxon>
        <taxon>Agaricomycetes</taxon>
        <taxon>Agaricomycetidae</taxon>
        <taxon>Agaricales</taxon>
        <taxon>Marasmiineae</taxon>
        <taxon>Omphalotaceae</taxon>
        <taxon>Marasmiellus</taxon>
    </lineage>
</organism>
<gene>
    <name evidence="2" type="ORF">VKT23_013945</name>
</gene>
<dbReference type="EMBL" id="JBANRG010000040">
    <property type="protein sequence ID" value="KAK7447689.1"/>
    <property type="molecule type" value="Genomic_DNA"/>
</dbReference>
<keyword evidence="3" id="KW-1185">Reference proteome</keyword>
<evidence type="ECO:0000313" key="2">
    <source>
        <dbReference type="EMBL" id="KAK7447689.1"/>
    </source>
</evidence>
<evidence type="ECO:0000313" key="3">
    <source>
        <dbReference type="Proteomes" id="UP001498398"/>
    </source>
</evidence>
<reference evidence="2 3" key="1">
    <citation type="submission" date="2024-01" db="EMBL/GenBank/DDBJ databases">
        <title>A draft genome for the cacao thread blight pathogen Marasmiellus scandens.</title>
        <authorList>
            <person name="Baruah I.K."/>
            <person name="Leung J."/>
            <person name="Bukari Y."/>
            <person name="Amoako-Attah I."/>
            <person name="Meinhardt L.W."/>
            <person name="Bailey B.A."/>
            <person name="Cohen S.P."/>
        </authorList>
    </citation>
    <scope>NUCLEOTIDE SEQUENCE [LARGE SCALE GENOMIC DNA]</scope>
    <source>
        <strain evidence="2 3">GH-19</strain>
    </source>
</reference>
<evidence type="ECO:0000256" key="1">
    <source>
        <dbReference type="SAM" id="MobiDB-lite"/>
    </source>
</evidence>
<accession>A0ABR1J1X5</accession>
<feature type="compositionally biased region" description="Polar residues" evidence="1">
    <location>
        <begin position="32"/>
        <end position="52"/>
    </location>
</feature>